<dbReference type="InterPro" id="IPR006094">
    <property type="entry name" value="Oxid_FAD_bind_N"/>
</dbReference>
<dbReference type="PANTHER" id="PTHR11748">
    <property type="entry name" value="D-LACTATE DEHYDROGENASE"/>
    <property type="match status" value="1"/>
</dbReference>
<reference evidence="4 5" key="1">
    <citation type="journal article" date="2024" name="Microbiology">
        <title>Methylomarinum rosea sp. nov., a novel halophilic methanotrophic bacterium from the hypersaline Lake Elton.</title>
        <authorList>
            <person name="Suleimanov R.Z."/>
            <person name="Oshkin I.Y."/>
            <person name="Danilova O.V."/>
            <person name="Suzina N.E."/>
            <person name="Dedysh S.N."/>
        </authorList>
    </citation>
    <scope>NUCLEOTIDE SEQUENCE [LARGE SCALE GENOMIC DNA]</scope>
    <source>
        <strain evidence="4 5">Ch1-1</strain>
    </source>
</reference>
<dbReference type="SUPFAM" id="SSF55103">
    <property type="entry name" value="FAD-linked oxidases, C-terminal domain"/>
    <property type="match status" value="1"/>
</dbReference>
<dbReference type="InterPro" id="IPR036318">
    <property type="entry name" value="FAD-bd_PCMH-like_sf"/>
</dbReference>
<evidence type="ECO:0000313" key="5">
    <source>
        <dbReference type="Proteomes" id="UP001225378"/>
    </source>
</evidence>
<dbReference type="GO" id="GO:0071949">
    <property type="term" value="F:FAD binding"/>
    <property type="evidence" value="ECO:0007669"/>
    <property type="project" value="InterPro"/>
</dbReference>
<dbReference type="Proteomes" id="UP001225378">
    <property type="component" value="Chromosome"/>
</dbReference>
<evidence type="ECO:0000256" key="2">
    <source>
        <dbReference type="ARBA" id="ARBA00022827"/>
    </source>
</evidence>
<gene>
    <name evidence="4" type="primary">glcE</name>
    <name evidence="4" type="ORF">Q9L42_019175</name>
</gene>
<sequence length="360" mass="39161">MLNSCDMGSCDQSRRIQQAVENAVAERTPVNIVAGNSKSFYGRKAQGVDLDVGGHRGIVSYHPEELVITARAGTPLVEIRQMLAEQGQMLAFEPPFFAGTATLGGAIACGFSGSRRPFSGSARDFVLGCRIIDGRGEIATFGGEVMKNVAGYDVSRLMVGAMGTLGVLLQASLKVLPIPQREMSCVFSLAKAAAMEKMQQLALQSLPLSALSFDGELLYVRLSGADKAVRAAAQKIGGEVLADDGQYWHDLIEQRLDFFQSDQPLWRISLAPATPELALTGDRYFDWGGALRWLNSEEPAEKVFAAAAAANGHATLFRNGDSRGQLFQPLHGKLRELQHRVKKTFDPLGIFNPQRLYLDW</sequence>
<dbReference type="RefSeq" id="WP_305906780.1">
    <property type="nucleotide sequence ID" value="NZ_CP157743.1"/>
</dbReference>
<dbReference type="EC" id="1.1.99.14" evidence="4"/>
<organism evidence="4 5">
    <name type="scientific">Methylomarinum roseum</name>
    <dbReference type="NCBI Taxonomy" id="3067653"/>
    <lineage>
        <taxon>Bacteria</taxon>
        <taxon>Pseudomonadati</taxon>
        <taxon>Pseudomonadota</taxon>
        <taxon>Gammaproteobacteria</taxon>
        <taxon>Methylococcales</taxon>
        <taxon>Methylococcaceae</taxon>
        <taxon>Methylomarinum</taxon>
    </lineage>
</organism>
<evidence type="ECO:0000313" key="4">
    <source>
        <dbReference type="EMBL" id="XBS20444.1"/>
    </source>
</evidence>
<proteinExistence type="predicted"/>
<feature type="domain" description="FAD-binding PCMH-type" evidence="3">
    <location>
        <begin position="1"/>
        <end position="178"/>
    </location>
</feature>
<dbReference type="PROSITE" id="PS51387">
    <property type="entry name" value="FAD_PCMH"/>
    <property type="match status" value="1"/>
</dbReference>
<dbReference type="InterPro" id="IPR016169">
    <property type="entry name" value="FAD-bd_PCMH_sub2"/>
</dbReference>
<accession>A0AAU7NU12</accession>
<dbReference type="SUPFAM" id="SSF56176">
    <property type="entry name" value="FAD-binding/transporter-associated domain-like"/>
    <property type="match status" value="1"/>
</dbReference>
<dbReference type="NCBIfam" id="NF008439">
    <property type="entry name" value="PRK11282.1"/>
    <property type="match status" value="1"/>
</dbReference>
<dbReference type="Pfam" id="PF01565">
    <property type="entry name" value="FAD_binding_4"/>
    <property type="match status" value="1"/>
</dbReference>
<dbReference type="AlphaFoldDB" id="A0AAU7NU12"/>
<protein>
    <submittedName>
        <fullName evidence="4">Glycolate oxidase subunit GlcE</fullName>
        <ecNumber evidence="4">1.1.99.14</ecNumber>
    </submittedName>
</protein>
<evidence type="ECO:0000259" key="3">
    <source>
        <dbReference type="PROSITE" id="PS51387"/>
    </source>
</evidence>
<keyword evidence="1" id="KW-0285">Flavoprotein</keyword>
<evidence type="ECO:0000256" key="1">
    <source>
        <dbReference type="ARBA" id="ARBA00022630"/>
    </source>
</evidence>
<dbReference type="InterPro" id="IPR016164">
    <property type="entry name" value="FAD-linked_Oxase-like_C"/>
</dbReference>
<dbReference type="KEGG" id="mech:Q9L42_019175"/>
<dbReference type="PANTHER" id="PTHR11748:SF103">
    <property type="entry name" value="GLYCOLATE OXIDASE SUBUNIT GLCE"/>
    <property type="match status" value="1"/>
</dbReference>
<keyword evidence="4" id="KW-0560">Oxidoreductase</keyword>
<name>A0AAU7NU12_9GAMM</name>
<dbReference type="Gene3D" id="3.30.465.10">
    <property type="match status" value="1"/>
</dbReference>
<dbReference type="GO" id="GO:0019154">
    <property type="term" value="F:glycolate dehydrogenase activity"/>
    <property type="evidence" value="ECO:0007669"/>
    <property type="project" value="UniProtKB-EC"/>
</dbReference>
<keyword evidence="2" id="KW-0274">FAD</keyword>
<dbReference type="InterPro" id="IPR016166">
    <property type="entry name" value="FAD-bd_PCMH"/>
</dbReference>
<keyword evidence="5" id="KW-1185">Reference proteome</keyword>
<dbReference type="EMBL" id="CP157743">
    <property type="protein sequence ID" value="XBS20444.1"/>
    <property type="molecule type" value="Genomic_DNA"/>
</dbReference>